<organism evidence="2 3">
    <name type="scientific">Hoylesella saccharolytica F0055</name>
    <dbReference type="NCBI Taxonomy" id="1127699"/>
    <lineage>
        <taxon>Bacteria</taxon>
        <taxon>Pseudomonadati</taxon>
        <taxon>Bacteroidota</taxon>
        <taxon>Bacteroidia</taxon>
        <taxon>Bacteroidales</taxon>
        <taxon>Prevotellaceae</taxon>
        <taxon>Hoylesella</taxon>
    </lineage>
</organism>
<keyword evidence="1" id="KW-0812">Transmembrane</keyword>
<comment type="caution">
    <text evidence="2">The sequence shown here is derived from an EMBL/GenBank/DDBJ whole genome shotgun (WGS) entry which is preliminary data.</text>
</comment>
<dbReference type="RefSeq" id="WP_009163323.1">
    <property type="nucleotide sequence ID" value="NZ_KB291010.1"/>
</dbReference>
<sequence>MKHTYLNSETVPILFAKIDKRIIRANENLRIQYFYCRYQDGVNESLQAKHSSFCAALMVESATEQLVDIAVLLFYIAYFLGCKVFKENKTC</sequence>
<keyword evidence="1" id="KW-0472">Membrane</keyword>
<feature type="transmembrane region" description="Helical" evidence="1">
    <location>
        <begin position="66"/>
        <end position="85"/>
    </location>
</feature>
<dbReference type="AlphaFoldDB" id="L1N5A4"/>
<dbReference type="STRING" id="1127699.HMPREF9151_02020"/>
<evidence type="ECO:0000313" key="2">
    <source>
        <dbReference type="EMBL" id="EKX98351.1"/>
    </source>
</evidence>
<evidence type="ECO:0000313" key="3">
    <source>
        <dbReference type="Proteomes" id="UP000010433"/>
    </source>
</evidence>
<dbReference type="HOGENOM" id="CLU_2424496_0_0_10"/>
<reference evidence="2 3" key="1">
    <citation type="submission" date="2012-05" db="EMBL/GenBank/DDBJ databases">
        <authorList>
            <person name="Weinstock G."/>
            <person name="Sodergren E."/>
            <person name="Lobos E.A."/>
            <person name="Fulton L."/>
            <person name="Fulton R."/>
            <person name="Courtney L."/>
            <person name="Fronick C."/>
            <person name="O'Laughlin M."/>
            <person name="Godfrey J."/>
            <person name="Wilson R.M."/>
            <person name="Miner T."/>
            <person name="Farmer C."/>
            <person name="Delehaunty K."/>
            <person name="Cordes M."/>
            <person name="Minx P."/>
            <person name="Tomlinson C."/>
            <person name="Chen J."/>
            <person name="Wollam A."/>
            <person name="Pepin K.H."/>
            <person name="Bhonagiri V."/>
            <person name="Zhang X."/>
            <person name="Suruliraj S."/>
            <person name="Warren W."/>
            <person name="Mitreva M."/>
            <person name="Mardis E.R."/>
            <person name="Wilson R.K."/>
        </authorList>
    </citation>
    <scope>NUCLEOTIDE SEQUENCE [LARGE SCALE GENOMIC DNA]</scope>
    <source>
        <strain evidence="2 3">F0055</strain>
    </source>
</reference>
<dbReference type="EMBL" id="AMEP01000115">
    <property type="protein sequence ID" value="EKX98351.1"/>
    <property type="molecule type" value="Genomic_DNA"/>
</dbReference>
<keyword evidence="1" id="KW-1133">Transmembrane helix</keyword>
<keyword evidence="3" id="KW-1185">Reference proteome</keyword>
<gene>
    <name evidence="2" type="ORF">HMPREF9151_02020</name>
</gene>
<name>L1N5A4_9BACT</name>
<dbReference type="Proteomes" id="UP000010433">
    <property type="component" value="Unassembled WGS sequence"/>
</dbReference>
<protein>
    <submittedName>
        <fullName evidence="2">Uncharacterized protein</fullName>
    </submittedName>
</protein>
<dbReference type="PATRIC" id="fig|1127699.3.peg.1851"/>
<proteinExistence type="predicted"/>
<accession>L1N5A4</accession>
<evidence type="ECO:0000256" key="1">
    <source>
        <dbReference type="SAM" id="Phobius"/>
    </source>
</evidence>